<dbReference type="GO" id="GO:0102130">
    <property type="term" value="F:malonyl-CoA methyltransferase activity"/>
    <property type="evidence" value="ECO:0007669"/>
    <property type="project" value="UniProtKB-EC"/>
</dbReference>
<dbReference type="Proteomes" id="UP000192902">
    <property type="component" value="Chromosome"/>
</dbReference>
<dbReference type="EMBL" id="CP020867">
    <property type="protein sequence ID" value="ARJ57396.1"/>
    <property type="molecule type" value="Genomic_DNA"/>
</dbReference>
<dbReference type="KEGG" id="ccun:CCUN_1831"/>
<dbReference type="RefSeq" id="WP_027305354.1">
    <property type="nucleotide sequence ID" value="NZ_CP020867.1"/>
</dbReference>
<dbReference type="OrthoDB" id="9802097at2"/>
<dbReference type="Pfam" id="PF13489">
    <property type="entry name" value="Methyltransf_23"/>
    <property type="match status" value="1"/>
</dbReference>
<dbReference type="AlphaFoldDB" id="A0A1W6BZ80"/>
<dbReference type="eggNOG" id="COG0500">
    <property type="taxonomic scope" value="Bacteria"/>
</dbReference>
<dbReference type="EC" id="2.1.1.197" evidence="1"/>
<reference evidence="1 2" key="1">
    <citation type="submission" date="2017-04" db="EMBL/GenBank/DDBJ databases">
        <title>Complete genome sequence of the Campylobacter cuniculorum type strain LMG24588.</title>
        <authorList>
            <person name="Miller W.G."/>
            <person name="Yee E."/>
            <person name="Revez J."/>
            <person name="Bono J.L."/>
            <person name="Rossi M."/>
        </authorList>
    </citation>
    <scope>NUCLEOTIDE SEQUENCE [LARGE SCALE GENOMIC DNA]</scope>
    <source>
        <strain evidence="1 2">LMG 24588</strain>
    </source>
</reference>
<proteinExistence type="predicted"/>
<dbReference type="Gene3D" id="3.40.50.150">
    <property type="entry name" value="Vaccinia Virus protein VP39"/>
    <property type="match status" value="1"/>
</dbReference>
<gene>
    <name evidence="1" type="primary">bioC</name>
    <name evidence="1" type="ORF">CCUN_1831</name>
</gene>
<keyword evidence="1" id="KW-0808">Transferase</keyword>
<dbReference type="PANTHER" id="PTHR43861">
    <property type="entry name" value="TRANS-ACONITATE 2-METHYLTRANSFERASE-RELATED"/>
    <property type="match status" value="1"/>
</dbReference>
<dbReference type="PANTHER" id="PTHR43861:SF1">
    <property type="entry name" value="TRANS-ACONITATE 2-METHYLTRANSFERASE"/>
    <property type="match status" value="1"/>
</dbReference>
<dbReference type="STRING" id="1121267.CCUN_1831"/>
<sequence length="231" mass="27234">MNFLKAKESYAKNALIQNFMGNKLCKKLKNLGLLDFERVFEFGCGQGELSQKLQRILRFKHYVSNDMIDYKMNFKVELFDMNELSKHFLSTQKFDLITSNACLQWLDLDRILPTLTQMLNDNGLCLFSSFAQRNFEQITQSTGHSLKYLNLTQYQKIFEKDFEILELSEELITLEFSSPLELFRHMKLSGVNSLGSFFLSKEFLKKFEQEFKNCLTYHPVYIICKKNINKV</sequence>
<evidence type="ECO:0000313" key="2">
    <source>
        <dbReference type="Proteomes" id="UP000192902"/>
    </source>
</evidence>
<protein>
    <submittedName>
        <fullName evidence="1">Malonyl-[acp] methyltransferase</fullName>
        <ecNumber evidence="1">2.1.1.197</ecNumber>
    </submittedName>
</protein>
<organism evidence="1 2">
    <name type="scientific">Campylobacter cuniculorum DSM 23162 = LMG 24588</name>
    <dbReference type="NCBI Taxonomy" id="1121267"/>
    <lineage>
        <taxon>Bacteria</taxon>
        <taxon>Pseudomonadati</taxon>
        <taxon>Campylobacterota</taxon>
        <taxon>Epsilonproteobacteria</taxon>
        <taxon>Campylobacterales</taxon>
        <taxon>Campylobacteraceae</taxon>
        <taxon>Campylobacter</taxon>
    </lineage>
</organism>
<dbReference type="GO" id="GO:0032259">
    <property type="term" value="P:methylation"/>
    <property type="evidence" value="ECO:0007669"/>
    <property type="project" value="UniProtKB-KW"/>
</dbReference>
<accession>A0A1W6BZ80</accession>
<name>A0A1W6BZ80_9BACT</name>
<keyword evidence="1" id="KW-0489">Methyltransferase</keyword>
<evidence type="ECO:0000313" key="1">
    <source>
        <dbReference type="EMBL" id="ARJ57396.1"/>
    </source>
</evidence>
<dbReference type="CDD" id="cd02440">
    <property type="entry name" value="AdoMet_MTases"/>
    <property type="match status" value="1"/>
</dbReference>
<dbReference type="InterPro" id="IPR029063">
    <property type="entry name" value="SAM-dependent_MTases_sf"/>
</dbReference>
<dbReference type="SUPFAM" id="SSF53335">
    <property type="entry name" value="S-adenosyl-L-methionine-dependent methyltransferases"/>
    <property type="match status" value="1"/>
</dbReference>